<gene>
    <name evidence="1" type="ORF">ACFQZ6_34500</name>
</gene>
<name>A0ABW2WMD3_9ACTN</name>
<organism evidence="1 2">
    <name type="scientific">Streptomyces flavalbus</name>
    <dbReference type="NCBI Taxonomy" id="2665155"/>
    <lineage>
        <taxon>Bacteria</taxon>
        <taxon>Bacillati</taxon>
        <taxon>Actinomycetota</taxon>
        <taxon>Actinomycetes</taxon>
        <taxon>Kitasatosporales</taxon>
        <taxon>Streptomycetaceae</taxon>
        <taxon>Streptomyces</taxon>
    </lineage>
</organism>
<evidence type="ECO:0000313" key="1">
    <source>
        <dbReference type="EMBL" id="MFD0319240.1"/>
    </source>
</evidence>
<reference evidence="2" key="1">
    <citation type="journal article" date="2019" name="Int. J. Syst. Evol. Microbiol.">
        <title>The Global Catalogue of Microorganisms (GCM) 10K type strain sequencing project: providing services to taxonomists for standard genome sequencing and annotation.</title>
        <authorList>
            <consortium name="The Broad Institute Genomics Platform"/>
            <consortium name="The Broad Institute Genome Sequencing Center for Infectious Disease"/>
            <person name="Wu L."/>
            <person name="Ma J."/>
        </authorList>
    </citation>
    <scope>NUCLEOTIDE SEQUENCE [LARGE SCALE GENOMIC DNA]</scope>
    <source>
        <strain evidence="2">CGMCC 4.7400</strain>
    </source>
</reference>
<comment type="caution">
    <text evidence="1">The sequence shown here is derived from an EMBL/GenBank/DDBJ whole genome shotgun (WGS) entry which is preliminary data.</text>
</comment>
<dbReference type="Proteomes" id="UP001597023">
    <property type="component" value="Unassembled WGS sequence"/>
</dbReference>
<keyword evidence="2" id="KW-1185">Reference proteome</keyword>
<proteinExistence type="predicted"/>
<evidence type="ECO:0000313" key="2">
    <source>
        <dbReference type="Proteomes" id="UP001597023"/>
    </source>
</evidence>
<accession>A0ABW2WMD3</accession>
<dbReference type="RefSeq" id="WP_381617534.1">
    <property type="nucleotide sequence ID" value="NZ_JBHTEB010000001.1"/>
</dbReference>
<dbReference type="Pfam" id="PF11468">
    <property type="entry name" value="PTase_Orf2"/>
    <property type="match status" value="1"/>
</dbReference>
<dbReference type="InterPro" id="IPR036239">
    <property type="entry name" value="PrenylTrfase-like_sf"/>
</dbReference>
<dbReference type="EMBL" id="JBHTEB010000001">
    <property type="protein sequence ID" value="MFD0319240.1"/>
    <property type="molecule type" value="Genomic_DNA"/>
</dbReference>
<dbReference type="InterPro" id="IPR020965">
    <property type="entry name" value="Prenyltransferase_CloQ"/>
</dbReference>
<dbReference type="SUPFAM" id="SSF143492">
    <property type="entry name" value="Prenyltransferase-like"/>
    <property type="match status" value="1"/>
</dbReference>
<sequence>MSEGISDGFGAEELYSVIEESARLVDAPFSRDKVWPVLSAFERGFSADGGVILSLQASDRVAEMEYSVQVSPGIGDPYGHALASGILTRTDHPVATLLPEIVTLAPTSEHYVDCGVVGGFKKIYANFPHDPQTVSKLAAWRPCRPRWPRTPSSSPGTAWTRWR</sequence>
<protein>
    <submittedName>
        <fullName evidence="1">Aromatic prenyltransferase</fullName>
    </submittedName>
</protein>